<dbReference type="Proteomes" id="UP000078113">
    <property type="component" value="Unassembled WGS sequence"/>
</dbReference>
<keyword evidence="5 7" id="KW-0472">Membrane</keyword>
<evidence type="ECO:0000313" key="9">
    <source>
        <dbReference type="EMBL" id="KAE8266104.1"/>
    </source>
</evidence>
<comment type="caution">
    <text evidence="9">The sequence shown here is derived from an EMBL/GenBank/DDBJ whole genome shotgun (WGS) entry which is preliminary data.</text>
</comment>
<dbReference type="PROSITE" id="PS50850">
    <property type="entry name" value="MFS"/>
    <property type="match status" value="1"/>
</dbReference>
<dbReference type="InterPro" id="IPR011701">
    <property type="entry name" value="MFS"/>
</dbReference>
<evidence type="ECO:0000259" key="8">
    <source>
        <dbReference type="PROSITE" id="PS50850"/>
    </source>
</evidence>
<dbReference type="GO" id="GO:0005886">
    <property type="term" value="C:plasma membrane"/>
    <property type="evidence" value="ECO:0007669"/>
    <property type="project" value="TreeGrafter"/>
</dbReference>
<dbReference type="PRINTS" id="PR01036">
    <property type="entry name" value="TCRTETB"/>
</dbReference>
<reference evidence="9" key="2">
    <citation type="journal article" date="2019" name="IMA Fungus">
        <title>Genome sequencing and comparison of five Tilletia species to identify candidate genes for the detection of regulated species infecting wheat.</title>
        <authorList>
            <person name="Nguyen H.D.T."/>
            <person name="Sultana T."/>
            <person name="Kesanakurti P."/>
            <person name="Hambleton S."/>
        </authorList>
    </citation>
    <scope>NUCLEOTIDE SEQUENCE</scope>
    <source>
        <strain evidence="9">DAOMC 236422</strain>
    </source>
</reference>
<dbReference type="Gene3D" id="1.20.1250.20">
    <property type="entry name" value="MFS general substrate transporter like domains"/>
    <property type="match status" value="1"/>
</dbReference>
<feature type="transmembrane region" description="Helical" evidence="7">
    <location>
        <begin position="154"/>
        <end position="175"/>
    </location>
</feature>
<feature type="transmembrane region" description="Helical" evidence="7">
    <location>
        <begin position="246"/>
        <end position="270"/>
    </location>
</feature>
<feature type="transmembrane region" description="Helical" evidence="7">
    <location>
        <begin position="282"/>
        <end position="306"/>
    </location>
</feature>
<evidence type="ECO:0000256" key="7">
    <source>
        <dbReference type="SAM" id="Phobius"/>
    </source>
</evidence>
<accession>A0A8X7N427</accession>
<dbReference type="Gene3D" id="1.20.1720.10">
    <property type="entry name" value="Multidrug resistance protein D"/>
    <property type="match status" value="1"/>
</dbReference>
<dbReference type="SUPFAM" id="SSF103473">
    <property type="entry name" value="MFS general substrate transporter"/>
    <property type="match status" value="2"/>
</dbReference>
<name>A0A8X7N427_9BASI</name>
<evidence type="ECO:0000256" key="6">
    <source>
        <dbReference type="SAM" id="MobiDB-lite"/>
    </source>
</evidence>
<proteinExistence type="predicted"/>
<protein>
    <recommendedName>
        <fullName evidence="8">Major facilitator superfamily (MFS) profile domain-containing protein</fullName>
    </recommendedName>
</protein>
<feature type="transmembrane region" description="Helical" evidence="7">
    <location>
        <begin position="582"/>
        <end position="613"/>
    </location>
</feature>
<feature type="transmembrane region" description="Helical" evidence="7">
    <location>
        <begin position="625"/>
        <end position="643"/>
    </location>
</feature>
<dbReference type="AlphaFoldDB" id="A0A8X7N427"/>
<feature type="transmembrane region" description="Helical" evidence="7">
    <location>
        <begin position="412"/>
        <end position="430"/>
    </location>
</feature>
<keyword evidence="3 7" id="KW-0812">Transmembrane</keyword>
<feature type="compositionally biased region" description="Polar residues" evidence="6">
    <location>
        <begin position="506"/>
        <end position="515"/>
    </location>
</feature>
<evidence type="ECO:0000313" key="10">
    <source>
        <dbReference type="Proteomes" id="UP000078113"/>
    </source>
</evidence>
<feature type="transmembrane region" description="Helical" evidence="7">
    <location>
        <begin position="450"/>
        <end position="470"/>
    </location>
</feature>
<dbReference type="PANTHER" id="PTHR23502:SF51">
    <property type="entry name" value="QUINIDINE RESISTANCE PROTEIN 1-RELATED"/>
    <property type="match status" value="1"/>
</dbReference>
<keyword evidence="10" id="KW-1185">Reference proteome</keyword>
<reference evidence="9" key="1">
    <citation type="submission" date="2016-04" db="EMBL/GenBank/DDBJ databases">
        <authorList>
            <person name="Nguyen H.D."/>
            <person name="Samba Siva P."/>
            <person name="Cullis J."/>
            <person name="Levesque C.A."/>
            <person name="Hambleton S."/>
        </authorList>
    </citation>
    <scope>NUCLEOTIDE SEQUENCE</scope>
    <source>
        <strain evidence="9">DAOMC 236422</strain>
    </source>
</reference>
<evidence type="ECO:0000256" key="3">
    <source>
        <dbReference type="ARBA" id="ARBA00022692"/>
    </source>
</evidence>
<feature type="transmembrane region" description="Helical" evidence="7">
    <location>
        <begin position="312"/>
        <end position="332"/>
    </location>
</feature>
<sequence length="697" mass="75359">MSMSSTSIVVLPTWSANAEIPDCALPPESVGTGRRFVVEFSTSNQKPSAPRTLPWASNLPVPPESKFSPSYNSNLLPPLRPASSSSQMSRNASHDPETTMTTPNSHPASVMDDDIEANAPQQRAHSPDDVKVSGLKAQDTSEEQPSSYFSPARVGIIVFIATLSGFISPMTANVFLPALPDVARDLNVTIERVNLAVFVYMIAQGISPLFLGGSDALGRRSIYLICFIIYSGANAGLANLPNGDFAGLLVLRFMQACGSASMIAIGAGVVNDVCTSKNRGSLMGIVQAGSTLGPALGPVLGGIIGQGFGWRGIFWFTFILGVLVLALVVLFLPETLAQARADTSIPVLIRKAWVDLCIESRSKKNHHPASLQEARPETTSPSKRSWRQRGTRFLQACWSPFRALRVVGQPEIFLALVSFALPFACFYGLTVPLSSQFEQRYGLSTLQSGLVFLAPGFGVSLSAFISGRLLDRSFRKVRVQYDKEKQDQEEEKARKREPSLVAANSDARTSTSDVDQASHETVVAPEPTSPAEPKKAEPRALSKEETTALFPLERARLEYYPYWTALMVAGFIGYGWTLNFNVYLAVPIIFTFITGFACGGQFSILACILVDYAGGKGASITAVNNLFRCLSGAIVSAVVQYIINGVGIGWTQTIFAFLSIVAAGIALIMYRLGPGWRRARYERTLKRREAVGDAGVL</sequence>
<feature type="transmembrane region" description="Helical" evidence="7">
    <location>
        <begin position="195"/>
        <end position="214"/>
    </location>
</feature>
<evidence type="ECO:0000256" key="1">
    <source>
        <dbReference type="ARBA" id="ARBA00004141"/>
    </source>
</evidence>
<feature type="compositionally biased region" description="Basic and acidic residues" evidence="6">
    <location>
        <begin position="485"/>
        <end position="498"/>
    </location>
</feature>
<dbReference type="EMBL" id="LWDG02000381">
    <property type="protein sequence ID" value="KAE8266104.1"/>
    <property type="molecule type" value="Genomic_DNA"/>
</dbReference>
<dbReference type="Pfam" id="PF07690">
    <property type="entry name" value="MFS_1"/>
    <property type="match status" value="1"/>
</dbReference>
<evidence type="ECO:0000256" key="4">
    <source>
        <dbReference type="ARBA" id="ARBA00022989"/>
    </source>
</evidence>
<evidence type="ECO:0000256" key="2">
    <source>
        <dbReference type="ARBA" id="ARBA00022448"/>
    </source>
</evidence>
<dbReference type="GO" id="GO:0022857">
    <property type="term" value="F:transmembrane transporter activity"/>
    <property type="evidence" value="ECO:0007669"/>
    <property type="project" value="InterPro"/>
</dbReference>
<feature type="region of interest" description="Disordered" evidence="6">
    <location>
        <begin position="367"/>
        <end position="386"/>
    </location>
</feature>
<feature type="domain" description="Major facilitator superfamily (MFS) profile" evidence="8">
    <location>
        <begin position="157"/>
        <end position="677"/>
    </location>
</feature>
<feature type="compositionally biased region" description="Low complexity" evidence="6">
    <location>
        <begin position="73"/>
        <end position="91"/>
    </location>
</feature>
<keyword evidence="2" id="KW-0813">Transport</keyword>
<feature type="compositionally biased region" description="Polar residues" evidence="6">
    <location>
        <begin position="98"/>
        <end position="107"/>
    </location>
</feature>
<comment type="subcellular location">
    <subcellularLocation>
        <location evidence="1">Membrane</location>
        <topology evidence="1">Multi-pass membrane protein</topology>
    </subcellularLocation>
</comment>
<evidence type="ECO:0000256" key="5">
    <source>
        <dbReference type="ARBA" id="ARBA00023136"/>
    </source>
</evidence>
<keyword evidence="4 7" id="KW-1133">Transmembrane helix</keyword>
<dbReference type="PANTHER" id="PTHR23502">
    <property type="entry name" value="MAJOR FACILITATOR SUPERFAMILY"/>
    <property type="match status" value="1"/>
</dbReference>
<feature type="transmembrane region" description="Helical" evidence="7">
    <location>
        <begin position="649"/>
        <end position="670"/>
    </location>
</feature>
<feature type="transmembrane region" description="Helical" evidence="7">
    <location>
        <begin position="221"/>
        <end position="240"/>
    </location>
</feature>
<organism evidence="9 10">
    <name type="scientific">Tilletia walkeri</name>
    <dbReference type="NCBI Taxonomy" id="117179"/>
    <lineage>
        <taxon>Eukaryota</taxon>
        <taxon>Fungi</taxon>
        <taxon>Dikarya</taxon>
        <taxon>Basidiomycota</taxon>
        <taxon>Ustilaginomycotina</taxon>
        <taxon>Exobasidiomycetes</taxon>
        <taxon>Tilletiales</taxon>
        <taxon>Tilletiaceae</taxon>
        <taxon>Tilletia</taxon>
    </lineage>
</organism>
<feature type="transmembrane region" description="Helical" evidence="7">
    <location>
        <begin position="559"/>
        <end position="576"/>
    </location>
</feature>
<feature type="region of interest" description="Disordered" evidence="6">
    <location>
        <begin position="485"/>
        <end position="542"/>
    </location>
</feature>
<dbReference type="InterPro" id="IPR036259">
    <property type="entry name" value="MFS_trans_sf"/>
</dbReference>
<feature type="compositionally biased region" description="Basic and acidic residues" evidence="6">
    <location>
        <begin position="532"/>
        <end position="542"/>
    </location>
</feature>
<dbReference type="InterPro" id="IPR020846">
    <property type="entry name" value="MFS_dom"/>
</dbReference>
<feature type="region of interest" description="Disordered" evidence="6">
    <location>
        <begin position="63"/>
        <end position="146"/>
    </location>
</feature>
<gene>
    <name evidence="9" type="ORF">A4X09_0g6242</name>
</gene>